<dbReference type="PANTHER" id="PTHR42959">
    <property type="entry name" value="CARBAMOYLTRANSFERASE"/>
    <property type="match status" value="1"/>
</dbReference>
<reference evidence="14 16" key="1">
    <citation type="submission" date="2015-09" db="EMBL/GenBank/DDBJ databases">
        <title>Draft genome sequence of Hydrogenibacillus schlegelii DSM 2000.</title>
        <authorList>
            <person name="Hemp J."/>
        </authorList>
    </citation>
    <scope>NUCLEOTIDE SEQUENCE [LARGE SCALE GENOMIC DNA]</scope>
    <source>
        <strain evidence="14 16">MA 48</strain>
    </source>
</reference>
<proteinExistence type="inferred from homology"/>
<dbReference type="SUPFAM" id="SSF55821">
    <property type="entry name" value="YrdC/RibB"/>
    <property type="match status" value="1"/>
</dbReference>
<protein>
    <recommendedName>
        <fullName evidence="10">Carbamoyltransferase</fullName>
        <ecNumber evidence="10">6.2.-.-</ecNumber>
    </recommendedName>
</protein>
<keyword evidence="7" id="KW-0862">Zinc</keyword>
<keyword evidence="14" id="KW-0808">Transferase</keyword>
<dbReference type="Pfam" id="PF00708">
    <property type="entry name" value="Acylphosphatase"/>
    <property type="match status" value="1"/>
</dbReference>
<evidence type="ECO:0000256" key="9">
    <source>
        <dbReference type="ARBA" id="ARBA00048220"/>
    </source>
</evidence>
<dbReference type="EMBL" id="PEBV01000007">
    <property type="protein sequence ID" value="PTQ54065.1"/>
    <property type="molecule type" value="Genomic_DNA"/>
</dbReference>
<dbReference type="InterPro" id="IPR017968">
    <property type="entry name" value="Acylphosphatase_CS"/>
</dbReference>
<dbReference type="NCBIfam" id="TIGR00143">
    <property type="entry name" value="hypF"/>
    <property type="match status" value="1"/>
</dbReference>
<evidence type="ECO:0000256" key="7">
    <source>
        <dbReference type="ARBA" id="ARBA00022833"/>
    </source>
</evidence>
<dbReference type="GO" id="GO:0016874">
    <property type="term" value="F:ligase activity"/>
    <property type="evidence" value="ECO:0007669"/>
    <property type="project" value="UniProtKB-UniRule"/>
</dbReference>
<comment type="catalytic activity">
    <reaction evidence="8 11">
        <text>an acyl phosphate + H2O = a carboxylate + phosphate + H(+)</text>
        <dbReference type="Rhea" id="RHEA:14965"/>
        <dbReference type="ChEBI" id="CHEBI:15377"/>
        <dbReference type="ChEBI" id="CHEBI:15378"/>
        <dbReference type="ChEBI" id="CHEBI:29067"/>
        <dbReference type="ChEBI" id="CHEBI:43474"/>
        <dbReference type="ChEBI" id="CHEBI:59918"/>
        <dbReference type="EC" id="3.6.1.7"/>
    </reaction>
</comment>
<dbReference type="Gene3D" id="3.30.420.360">
    <property type="match status" value="1"/>
</dbReference>
<dbReference type="PANTHER" id="PTHR42959:SF1">
    <property type="entry name" value="CARBAMOYLTRANSFERASE HYPF"/>
    <property type="match status" value="1"/>
</dbReference>
<evidence type="ECO:0000313" key="15">
    <source>
        <dbReference type="EMBL" id="PTQ54065.1"/>
    </source>
</evidence>
<dbReference type="UniPathway" id="UPA00335"/>
<organism evidence="14 16">
    <name type="scientific">Hydrogenibacillus schlegelii</name>
    <name type="common">Bacillus schlegelii</name>
    <dbReference type="NCBI Taxonomy" id="1484"/>
    <lineage>
        <taxon>Bacteria</taxon>
        <taxon>Bacillati</taxon>
        <taxon>Bacillota</taxon>
        <taxon>Bacilli</taxon>
        <taxon>Bacillales</taxon>
        <taxon>Bacillales Family X. Incertae Sedis</taxon>
        <taxon>Hydrogenibacillus</taxon>
    </lineage>
</organism>
<dbReference type="InterPro" id="IPR017945">
    <property type="entry name" value="DHBP_synth_RibB-like_a/b_dom"/>
</dbReference>
<feature type="active site" evidence="11">
    <location>
        <position position="37"/>
    </location>
</feature>
<dbReference type="Proteomes" id="UP000243024">
    <property type="component" value="Unassembled WGS sequence"/>
</dbReference>
<dbReference type="Pfam" id="PF01300">
    <property type="entry name" value="Sua5_yciO_yrdC"/>
    <property type="match status" value="1"/>
</dbReference>
<dbReference type="EMBL" id="JXBB01000001">
    <property type="protein sequence ID" value="OAR05493.1"/>
    <property type="molecule type" value="Genomic_DNA"/>
</dbReference>
<evidence type="ECO:0000256" key="1">
    <source>
        <dbReference type="ARBA" id="ARBA00004711"/>
    </source>
</evidence>
<dbReference type="OrthoDB" id="9808093at2"/>
<comment type="similarity">
    <text evidence="3 10">Belongs to the carbamoyltransferase HypF family.</text>
</comment>
<dbReference type="STRING" id="1484.SA87_11430"/>
<dbReference type="Gene3D" id="3.30.420.40">
    <property type="match status" value="1"/>
</dbReference>
<keyword evidence="11" id="KW-0378">Hydrolase</keyword>
<comment type="catalytic activity">
    <reaction evidence="9">
        <text>C-terminal L-cysteinyl-[HypE protein] + carbamoyl phosphate + ATP + H2O = C-terminal S-carboxamide-L-cysteinyl-[HypE protein] + AMP + phosphate + diphosphate + H(+)</text>
        <dbReference type="Rhea" id="RHEA:55636"/>
        <dbReference type="Rhea" id="RHEA-COMP:14247"/>
        <dbReference type="Rhea" id="RHEA-COMP:14392"/>
        <dbReference type="ChEBI" id="CHEBI:15377"/>
        <dbReference type="ChEBI" id="CHEBI:15378"/>
        <dbReference type="ChEBI" id="CHEBI:30616"/>
        <dbReference type="ChEBI" id="CHEBI:33019"/>
        <dbReference type="ChEBI" id="CHEBI:43474"/>
        <dbReference type="ChEBI" id="CHEBI:58228"/>
        <dbReference type="ChEBI" id="CHEBI:76913"/>
        <dbReference type="ChEBI" id="CHEBI:139126"/>
        <dbReference type="ChEBI" id="CHEBI:456215"/>
    </reaction>
</comment>
<evidence type="ECO:0000256" key="10">
    <source>
        <dbReference type="PIRNR" id="PIRNR006256"/>
    </source>
</evidence>
<evidence type="ECO:0000256" key="3">
    <source>
        <dbReference type="ARBA" id="ARBA00008097"/>
    </source>
</evidence>
<dbReference type="InterPro" id="IPR011125">
    <property type="entry name" value="Znf_HypF"/>
</dbReference>
<dbReference type="Gene3D" id="3.90.870.50">
    <property type="match status" value="1"/>
</dbReference>
<keyword evidence="6" id="KW-0863">Zinc-finger</keyword>
<dbReference type="InterPro" id="IPR041440">
    <property type="entry name" value="HypF_C"/>
</dbReference>
<evidence type="ECO:0000256" key="6">
    <source>
        <dbReference type="ARBA" id="ARBA00022771"/>
    </source>
</evidence>
<dbReference type="PIRSF" id="PIRSF006256">
    <property type="entry name" value="CMPcnvr_hdrg_mat"/>
    <property type="match status" value="1"/>
</dbReference>
<dbReference type="Pfam" id="PF22521">
    <property type="entry name" value="HypF_C_2"/>
    <property type="match status" value="1"/>
</dbReference>
<dbReference type="PROSITE" id="PS51160">
    <property type="entry name" value="ACYLPHOSPHATASE_3"/>
    <property type="match status" value="1"/>
</dbReference>
<dbReference type="InterPro" id="IPR004421">
    <property type="entry name" value="Carbamoyltransferase_HypF"/>
</dbReference>
<evidence type="ECO:0000259" key="12">
    <source>
        <dbReference type="PROSITE" id="PS51160"/>
    </source>
</evidence>
<dbReference type="GO" id="GO:0003998">
    <property type="term" value="F:acylphosphatase activity"/>
    <property type="evidence" value="ECO:0007669"/>
    <property type="project" value="UniProtKB-EC"/>
</dbReference>
<dbReference type="SUPFAM" id="SSF53067">
    <property type="entry name" value="Actin-like ATPase domain"/>
    <property type="match status" value="1"/>
</dbReference>
<dbReference type="AlphaFoldDB" id="A0A179ITD5"/>
<evidence type="ECO:0000256" key="5">
    <source>
        <dbReference type="ARBA" id="ARBA00022723"/>
    </source>
</evidence>
<dbReference type="InterPro" id="IPR051060">
    <property type="entry name" value="Carbamoyltrans_HypF-like"/>
</dbReference>
<feature type="domain" description="YrdC-like" evidence="13">
    <location>
        <begin position="199"/>
        <end position="385"/>
    </location>
</feature>
<dbReference type="InterPro" id="IPR001792">
    <property type="entry name" value="Acylphosphatase-like_dom"/>
</dbReference>
<dbReference type="Pfam" id="PF07503">
    <property type="entry name" value="zf-HYPF"/>
    <property type="match status" value="2"/>
</dbReference>
<keyword evidence="16" id="KW-1185">Reference proteome</keyword>
<dbReference type="EC" id="6.2.-.-" evidence="10"/>
<keyword evidence="4" id="KW-0436">Ligase</keyword>
<evidence type="ECO:0000313" key="16">
    <source>
        <dbReference type="Proteomes" id="UP000243024"/>
    </source>
</evidence>
<sequence>MVEGRRITVRGRVQGVGFRPHVARLARRLGIRGGVQNTMDGVLIRAEGTQEALEAFIRAIVAEAPKAARIDAMEVAPDRPEGALDFRILPSRAAGRSTSVIPVDTAVCEACLAEMRDPHDRRYRYPFITCTQCGPRYTVIEALPYDREQTVMRAFSLCPDCAREYGDAEDRRYHAETIACPACGPAVRLIDAGGRPIPGDPIAQASALLRAGKIVAVKGLGGYHLACDATREEAVFELRRRKRRPRKPLAVMAASVEAARGAVRLSPEEEALLASPAAPIVVAERRDGGPLAPSVAPGLRTVGVMLPYTPLHHLLFDAGAPALLVMTSANLSGLPIFYRDEEALEGLREIADAFLVHDRPIAHPLDDSVVRLVGGDIDFLRRSRGYVPDPLPSPFDVDGVVGLGAEENNAFAFGRGTQLFVGPHIGDMETVEVEERYIREFEHFHRWLGVDLNIIAMDRHPLFATRRIAERLKAAFPDVEIVEVQHHHAHMAACMGENGLEGPAFGIILDGTGYGTDGAIWGFEVLYGSYDGFRRVAHLRYTPLPGGDKAVREPWRNALGMLVRLFGREEALRLLEARFPERRTALPILASLVERRELVAEAGTCGRLFDAASALLGLAEVAGYDGEPAILLSERVDADAEYAPYAFAIEEGDPMVIDMTPMLRALLHEYGEGRPIEAIAGRFHATIVASLVEVIRRARMRHPAWSRDVVLSGGSFHNPYLRVHLRRALRALGMNVYTHRLLPPGDGGLAAGQIWVAARTKRAR</sequence>
<dbReference type="PROSITE" id="PS00150">
    <property type="entry name" value="ACYLPHOSPHATASE_1"/>
    <property type="match status" value="1"/>
</dbReference>
<dbReference type="GO" id="GO:0051604">
    <property type="term" value="P:protein maturation"/>
    <property type="evidence" value="ECO:0007669"/>
    <property type="project" value="TreeGrafter"/>
</dbReference>
<dbReference type="GO" id="GO:0008270">
    <property type="term" value="F:zinc ion binding"/>
    <property type="evidence" value="ECO:0007669"/>
    <property type="project" value="UniProtKB-KW"/>
</dbReference>
<dbReference type="Gene3D" id="3.30.110.120">
    <property type="match status" value="1"/>
</dbReference>
<evidence type="ECO:0000313" key="17">
    <source>
        <dbReference type="Proteomes" id="UP000244180"/>
    </source>
</evidence>
<comment type="pathway">
    <text evidence="1">Protein modification; [NiFe] hydrogenase maturation.</text>
</comment>
<dbReference type="SUPFAM" id="SSF54975">
    <property type="entry name" value="Acylphosphatase/BLUF domain-like"/>
    <property type="match status" value="1"/>
</dbReference>
<keyword evidence="5" id="KW-0479">Metal-binding</keyword>
<accession>A0A179ITD5</accession>
<evidence type="ECO:0000313" key="14">
    <source>
        <dbReference type="EMBL" id="OAR05493.1"/>
    </source>
</evidence>
<dbReference type="InterPro" id="IPR006070">
    <property type="entry name" value="Sua5-like_dom"/>
</dbReference>
<feature type="domain" description="Acylphosphatase-like" evidence="12">
    <location>
        <begin position="4"/>
        <end position="90"/>
    </location>
</feature>
<reference evidence="15 17" key="2">
    <citation type="submission" date="2017-08" db="EMBL/GenBank/DDBJ databases">
        <title>Burning lignite coal seam in the remote Altai Mountains harbors a hydrogen-driven thermophilic microbial community.</title>
        <authorList>
            <person name="Kadnikov V.V."/>
            <person name="Mardanov A.V."/>
            <person name="Ivasenko D."/>
            <person name="Beletsky A.V."/>
            <person name="Karnachuk O.V."/>
            <person name="Ravin N.V."/>
        </authorList>
    </citation>
    <scope>NUCLEOTIDE SEQUENCE [LARGE SCALE GENOMIC DNA]</scope>
    <source>
        <strain evidence="15">AL33</strain>
    </source>
</reference>
<gene>
    <name evidence="15" type="ORF">HSCHL_0919</name>
    <name evidence="14" type="ORF">SA87_11430</name>
</gene>
<evidence type="ECO:0000259" key="13">
    <source>
        <dbReference type="PROSITE" id="PS51163"/>
    </source>
</evidence>
<name>A0A179ITD5_HYDSH</name>
<dbReference type="InterPro" id="IPR036046">
    <property type="entry name" value="Acylphosphatase-like_dom_sf"/>
</dbReference>
<dbReference type="Pfam" id="PF17788">
    <property type="entry name" value="HypF_C"/>
    <property type="match status" value="1"/>
</dbReference>
<comment type="similarity">
    <text evidence="2">Belongs to the acylphosphatase family.</text>
</comment>
<feature type="active site" evidence="11">
    <location>
        <position position="19"/>
    </location>
</feature>
<evidence type="ECO:0000256" key="11">
    <source>
        <dbReference type="PROSITE-ProRule" id="PRU00520"/>
    </source>
</evidence>
<dbReference type="InterPro" id="IPR055128">
    <property type="entry name" value="HypF_C_2"/>
</dbReference>
<evidence type="ECO:0000256" key="8">
    <source>
        <dbReference type="ARBA" id="ARBA00047645"/>
    </source>
</evidence>
<dbReference type="RefSeq" id="WP_066197628.1">
    <property type="nucleotide sequence ID" value="NZ_CBCSAS010000013.1"/>
</dbReference>
<evidence type="ECO:0000256" key="2">
    <source>
        <dbReference type="ARBA" id="ARBA00005614"/>
    </source>
</evidence>
<dbReference type="InterPro" id="IPR043129">
    <property type="entry name" value="ATPase_NBD"/>
</dbReference>
<dbReference type="GO" id="GO:0003725">
    <property type="term" value="F:double-stranded RNA binding"/>
    <property type="evidence" value="ECO:0007669"/>
    <property type="project" value="InterPro"/>
</dbReference>
<comment type="caution">
    <text evidence="14">The sequence shown here is derived from an EMBL/GenBank/DDBJ whole genome shotgun (WGS) entry which is preliminary data.</text>
</comment>
<dbReference type="Proteomes" id="UP000244180">
    <property type="component" value="Unassembled WGS sequence"/>
</dbReference>
<evidence type="ECO:0000256" key="4">
    <source>
        <dbReference type="ARBA" id="ARBA00022598"/>
    </source>
</evidence>
<dbReference type="PROSITE" id="PS51163">
    <property type="entry name" value="YRDC"/>
    <property type="match status" value="1"/>
</dbReference>
<dbReference type="GO" id="GO:0016743">
    <property type="term" value="F:carboxyl- or carbamoyltransferase activity"/>
    <property type="evidence" value="ECO:0007669"/>
    <property type="project" value="UniProtKB-UniRule"/>
</dbReference>